<accession>A0A3N4VJK6</accession>
<evidence type="ECO:0000313" key="1">
    <source>
        <dbReference type="EMBL" id="RPE73144.1"/>
    </source>
</evidence>
<keyword evidence="1" id="KW-0808">Transferase</keyword>
<evidence type="ECO:0000313" key="2">
    <source>
        <dbReference type="Proteomes" id="UP000272193"/>
    </source>
</evidence>
<organism evidence="1 2">
    <name type="scientific">Tibeticola sediminis</name>
    <dbReference type="NCBI Taxonomy" id="1917811"/>
    <lineage>
        <taxon>Bacteria</taxon>
        <taxon>Pseudomonadati</taxon>
        <taxon>Pseudomonadota</taxon>
        <taxon>Betaproteobacteria</taxon>
        <taxon>Burkholderiales</taxon>
        <taxon>Comamonadaceae</taxon>
        <taxon>Tibeticola</taxon>
    </lineage>
</organism>
<keyword evidence="2" id="KW-1185">Reference proteome</keyword>
<sequence>MKLLYLSPVPLASFAQRPHHFVRWVHERFGAQVLWIEPPPARLPRWSDLSRLRLGAGRKAALADAWTQDAWIQRLRVPALPFEPWSAGRAINERLQTRVLRQLDAWVDGQTWLAFGKPCALALALQRRYADRPSLFDVMDAIPEFSSGRSRQWLSQCETQLAACCDQVVASAPSLLTRLGIDPPDTRACVISNGLVPPDPGMTTRRLPSPNGPPRFVYVGVIAPWFDWEAVLALARRFPASPIRLIGPCHQAPPCALPSNVQRLGPLAHQALDAVFLEADIGLIPFLDNALTRHVDPVKFYEYRAAGLGVLSTRFGTMSARGPNDQVLFFDAQPSAPALRALAQAAADEHARASFCAEHAWARRWERLAPWFTAETNGR</sequence>
<dbReference type="AlphaFoldDB" id="A0A3N4VJK6"/>
<protein>
    <submittedName>
        <fullName evidence="1">Glycosyltransferase involved in cell wall biosynthesis</fullName>
    </submittedName>
</protein>
<dbReference type="Gene3D" id="3.40.50.2000">
    <property type="entry name" value="Glycogen Phosphorylase B"/>
    <property type="match status" value="1"/>
</dbReference>
<comment type="caution">
    <text evidence="1">The sequence shown here is derived from an EMBL/GenBank/DDBJ whole genome shotgun (WGS) entry which is preliminary data.</text>
</comment>
<reference evidence="1 2" key="1">
    <citation type="submission" date="2018-11" db="EMBL/GenBank/DDBJ databases">
        <title>Genomic Encyclopedia of Type Strains, Phase IV (KMG-IV): sequencing the most valuable type-strain genomes for metagenomic binning, comparative biology and taxonomic classification.</title>
        <authorList>
            <person name="Goeker M."/>
        </authorList>
    </citation>
    <scope>NUCLEOTIDE SEQUENCE [LARGE SCALE GENOMIC DNA]</scope>
    <source>
        <strain evidence="1 2">DSM 101684</strain>
    </source>
</reference>
<dbReference type="Proteomes" id="UP000272193">
    <property type="component" value="Unassembled WGS sequence"/>
</dbReference>
<dbReference type="SUPFAM" id="SSF53756">
    <property type="entry name" value="UDP-Glycosyltransferase/glycogen phosphorylase"/>
    <property type="match status" value="1"/>
</dbReference>
<dbReference type="RefSeq" id="WP_124220758.1">
    <property type="nucleotide sequence ID" value="NZ_RKQL01000001.1"/>
</dbReference>
<dbReference type="OrthoDB" id="9816564at2"/>
<dbReference type="GO" id="GO:0016740">
    <property type="term" value="F:transferase activity"/>
    <property type="evidence" value="ECO:0007669"/>
    <property type="project" value="UniProtKB-KW"/>
</dbReference>
<name>A0A3N4VJK6_9BURK</name>
<gene>
    <name evidence="1" type="ORF">EDC62_0855</name>
</gene>
<proteinExistence type="predicted"/>
<dbReference type="EMBL" id="RKQL01000001">
    <property type="protein sequence ID" value="RPE73144.1"/>
    <property type="molecule type" value="Genomic_DNA"/>
</dbReference>